<dbReference type="NCBIfam" id="NF007538">
    <property type="entry name" value="PRK10150.1"/>
    <property type="match status" value="1"/>
</dbReference>
<proteinExistence type="inferred from homology"/>
<evidence type="ECO:0000313" key="7">
    <source>
        <dbReference type="Proteomes" id="UP000783742"/>
    </source>
</evidence>
<keyword evidence="2 6" id="KW-0326">Glycosidase</keyword>
<evidence type="ECO:0000256" key="1">
    <source>
        <dbReference type="ARBA" id="ARBA00007401"/>
    </source>
</evidence>
<dbReference type="Pfam" id="PF02836">
    <property type="entry name" value="Glyco_hydro_2_C"/>
    <property type="match status" value="1"/>
</dbReference>
<evidence type="ECO:0000259" key="4">
    <source>
        <dbReference type="Pfam" id="PF02836"/>
    </source>
</evidence>
<comment type="caution">
    <text evidence="6">The sequence shown here is derived from an EMBL/GenBank/DDBJ whole genome shotgun (WGS) entry which is preliminary data.</text>
</comment>
<accession>A0ABS6FH47</accession>
<dbReference type="Pfam" id="PF00703">
    <property type="entry name" value="Glyco_hydro_2"/>
    <property type="match status" value="1"/>
</dbReference>
<keyword evidence="7" id="KW-1185">Reference proteome</keyword>
<comment type="similarity">
    <text evidence="1 2">Belongs to the glycosyl hydrolase 2 family.</text>
</comment>
<evidence type="ECO:0000256" key="2">
    <source>
        <dbReference type="RuleBase" id="RU361154"/>
    </source>
</evidence>
<dbReference type="GO" id="GO:0004566">
    <property type="term" value="F:beta-glucuronidase activity"/>
    <property type="evidence" value="ECO:0007669"/>
    <property type="project" value="UniProtKB-EC"/>
</dbReference>
<organism evidence="6 7">
    <name type="scientific">Peptoniphilus ovalis</name>
    <dbReference type="NCBI Taxonomy" id="2841503"/>
    <lineage>
        <taxon>Bacteria</taxon>
        <taxon>Bacillati</taxon>
        <taxon>Bacillota</taxon>
        <taxon>Tissierellia</taxon>
        <taxon>Tissierellales</taxon>
        <taxon>Peptoniphilaceae</taxon>
        <taxon>Peptoniphilus</taxon>
    </lineage>
</organism>
<feature type="domain" description="Glycoside hydrolase family 2 catalytic" evidence="4">
    <location>
        <begin position="274"/>
        <end position="591"/>
    </location>
</feature>
<feature type="domain" description="Glycoside hydrolase family 2 immunoglobulin-like beta-sandwich" evidence="3">
    <location>
        <begin position="181"/>
        <end position="272"/>
    </location>
</feature>
<name>A0ABS6FH47_9FIRM</name>
<dbReference type="InterPro" id="IPR006102">
    <property type="entry name" value="Ig-like_GH2"/>
</dbReference>
<dbReference type="InterPro" id="IPR006104">
    <property type="entry name" value="Glyco_hydro_2_N"/>
</dbReference>
<dbReference type="PROSITE" id="PS00608">
    <property type="entry name" value="GLYCOSYL_HYDROL_F2_2"/>
    <property type="match status" value="1"/>
</dbReference>
<evidence type="ECO:0000259" key="3">
    <source>
        <dbReference type="Pfam" id="PF00703"/>
    </source>
</evidence>
<dbReference type="Pfam" id="PF02837">
    <property type="entry name" value="Glyco_hydro_2_N"/>
    <property type="match status" value="1"/>
</dbReference>
<gene>
    <name evidence="6" type="primary">uidA</name>
    <name evidence="6" type="ORF">KQI68_02930</name>
</gene>
<sequence>MLYPKQSKSRTLIDLSGIWSFQIENGNEKINPGKELPDKMQIAVPASFNDQLLSSDIRNFAGYFYYQRKFTIPKALENERIFLYFGSATHEAWVYLNGKEICHHKGGFTPFQVELENFKDENLLTVKMNNILDYSTLPVGNYSKYEDEEGNVVHKVDENFDFFNYAGLNRPVKIYTCPKSFIEDIVIVPEIDFEKTTAKINCKVEINGDYDFIEFTLIDEDGNEILKSKENNLEINNPKLWWPLNAYLYKLKVDLYKDKEIIDTYTEEFGIRKVEVRDGKFLINNEPFYFKGFGKHEDSYINGRGINEAINVLDINLIKDMGANSIRTSHYPYSEEMMRLCDREGIVVIDEVPAVGLLAGFDFNPQNLENFSENKTWEKLNTMENHKNVIRELIERDKNHACVVMWSLANEAANFSKGAKEYFSEIFKFAKSLDLQQRPCTYINIMMSLPETDLTTDLTDVICLNRYYGWYVDTGNLEKAAKDVYEELIKWQEKYPDKPIMYTEYGADTVAGFHSLFGEPFSEEFQEDYYKVYSNEFDKVENFIGEQVWNFADFQTKFGTARVQGNKKGIFTRSREPKKAAAFLKNRWRNIPDFNYKK</sequence>
<feature type="domain" description="Glycosyl hydrolases family 2 sugar binding" evidence="5">
    <location>
        <begin position="14"/>
        <end position="178"/>
    </location>
</feature>
<dbReference type="EC" id="3.2.1.31" evidence="6"/>
<dbReference type="InterPro" id="IPR023230">
    <property type="entry name" value="Glyco_hydro_2_CS"/>
</dbReference>
<dbReference type="InterPro" id="IPR006103">
    <property type="entry name" value="Glyco_hydro_2_cat"/>
</dbReference>
<dbReference type="EMBL" id="JAHLQO010000002">
    <property type="protein sequence ID" value="MBU5668788.1"/>
    <property type="molecule type" value="Genomic_DNA"/>
</dbReference>
<dbReference type="PANTHER" id="PTHR10066:SF67">
    <property type="entry name" value="BETA-GLUCURONIDASE"/>
    <property type="match status" value="1"/>
</dbReference>
<dbReference type="RefSeq" id="WP_216548634.1">
    <property type="nucleotide sequence ID" value="NZ_JAHLQO010000002.1"/>
</dbReference>
<protein>
    <submittedName>
        <fullName evidence="6">Beta-glucuronidase</fullName>
        <ecNumber evidence="6">3.2.1.31</ecNumber>
    </submittedName>
</protein>
<evidence type="ECO:0000259" key="5">
    <source>
        <dbReference type="Pfam" id="PF02837"/>
    </source>
</evidence>
<keyword evidence="2 6" id="KW-0378">Hydrolase</keyword>
<dbReference type="PANTHER" id="PTHR10066">
    <property type="entry name" value="BETA-GLUCURONIDASE"/>
    <property type="match status" value="1"/>
</dbReference>
<reference evidence="6 7" key="1">
    <citation type="submission" date="2021-06" db="EMBL/GenBank/DDBJ databases">
        <authorList>
            <person name="Sun Q."/>
            <person name="Li D."/>
        </authorList>
    </citation>
    <scope>NUCLEOTIDE SEQUENCE [LARGE SCALE GENOMIC DNA]</scope>
    <source>
        <strain evidence="6 7">MSJ-1</strain>
    </source>
</reference>
<dbReference type="Proteomes" id="UP000783742">
    <property type="component" value="Unassembled WGS sequence"/>
</dbReference>
<dbReference type="PROSITE" id="PS00719">
    <property type="entry name" value="GLYCOSYL_HYDROL_F2_1"/>
    <property type="match status" value="1"/>
</dbReference>
<evidence type="ECO:0000313" key="6">
    <source>
        <dbReference type="EMBL" id="MBU5668788.1"/>
    </source>
</evidence>
<dbReference type="InterPro" id="IPR023232">
    <property type="entry name" value="Glyco_hydro_2_AS"/>
</dbReference>